<evidence type="ECO:0000256" key="1">
    <source>
        <dbReference type="ARBA" id="ARBA00022659"/>
    </source>
</evidence>
<evidence type="ECO:0000259" key="6">
    <source>
        <dbReference type="PROSITE" id="PS50923"/>
    </source>
</evidence>
<accession>R7UJ00</accession>
<evidence type="ECO:0000256" key="5">
    <source>
        <dbReference type="PROSITE-ProRule" id="PRU00302"/>
    </source>
</evidence>
<dbReference type="InterPro" id="IPR050350">
    <property type="entry name" value="Compl-Cell_Adhes-Reg"/>
</dbReference>
<sequence length="353" mass="39914">MDTNITVKCDEGLRFLDGYESKTIKCLQSEEWNETLTDCDSDRCPPLLLIANTTVDLSDASQGRVVDYNCYAGHHFQDGSYIDDVSCNIALTWDGYDDYLTNGCEPITCPEIPRKVHATASTENTVLGSIVTYVCEIGYEWPNASKPALTRCLTSAEWSLDEMDEDCQIVDCGPVHTVYNAWIEGSNTTYNSSFTFTAVREYWFSRGVYVVTTTCSSDGIWIPSIPHAIRQDFHFQNASHPKLLNQTMVEMNKELKVAMDNGGLDSEEKNKRNNKIKTRKKVKSFQKNRTVNPELLVEDLENPEILERDDNFDVQNSDALFPDHVPNTLSANWNSCNSDQGKHVHFNKNIDVS</sequence>
<reference evidence="8" key="3">
    <citation type="submission" date="2015-06" db="UniProtKB">
        <authorList>
            <consortium name="EnsemblMetazoa"/>
        </authorList>
    </citation>
    <scope>IDENTIFICATION</scope>
</reference>
<feature type="disulfide bond" evidence="5">
    <location>
        <begin position="109"/>
        <end position="152"/>
    </location>
</feature>
<organism evidence="7">
    <name type="scientific">Capitella teleta</name>
    <name type="common">Polychaete worm</name>
    <dbReference type="NCBI Taxonomy" id="283909"/>
    <lineage>
        <taxon>Eukaryota</taxon>
        <taxon>Metazoa</taxon>
        <taxon>Spiralia</taxon>
        <taxon>Lophotrochozoa</taxon>
        <taxon>Annelida</taxon>
        <taxon>Polychaeta</taxon>
        <taxon>Sedentaria</taxon>
        <taxon>Scolecida</taxon>
        <taxon>Capitellidae</taxon>
        <taxon>Capitella</taxon>
    </lineage>
</organism>
<proteinExistence type="predicted"/>
<dbReference type="PANTHER" id="PTHR19325">
    <property type="entry name" value="COMPLEMENT COMPONENT-RELATED SUSHI DOMAIN-CONTAINING"/>
    <property type="match status" value="1"/>
</dbReference>
<dbReference type="OrthoDB" id="6142884at2759"/>
<keyword evidence="1 5" id="KW-0768">Sushi</keyword>
<evidence type="ECO:0000256" key="3">
    <source>
        <dbReference type="ARBA" id="ARBA00023157"/>
    </source>
</evidence>
<evidence type="ECO:0000256" key="4">
    <source>
        <dbReference type="ARBA" id="ARBA00023180"/>
    </source>
</evidence>
<dbReference type="OMA" id="CEIPPNI"/>
<dbReference type="EnsemblMetazoa" id="CapteT188570">
    <property type="protein sequence ID" value="CapteP188570"/>
    <property type="gene ID" value="CapteG188570"/>
</dbReference>
<dbReference type="InterPro" id="IPR035976">
    <property type="entry name" value="Sushi/SCR/CCP_sf"/>
</dbReference>
<name>R7UJ00_CAPTE</name>
<evidence type="ECO:0000313" key="7">
    <source>
        <dbReference type="EMBL" id="ELU06043.1"/>
    </source>
</evidence>
<gene>
    <name evidence="7" type="ORF">CAPTEDRAFT_188570</name>
</gene>
<keyword evidence="9" id="KW-1185">Reference proteome</keyword>
<comment type="caution">
    <text evidence="5">Lacks conserved residue(s) required for the propagation of feature annotation.</text>
</comment>
<evidence type="ECO:0000256" key="2">
    <source>
        <dbReference type="ARBA" id="ARBA00022737"/>
    </source>
</evidence>
<evidence type="ECO:0000313" key="8">
    <source>
        <dbReference type="EnsemblMetazoa" id="CapteP188570"/>
    </source>
</evidence>
<dbReference type="SUPFAM" id="SSF57535">
    <property type="entry name" value="Complement control module/SCR domain"/>
    <property type="match status" value="1"/>
</dbReference>
<reference evidence="9" key="1">
    <citation type="submission" date="2012-12" db="EMBL/GenBank/DDBJ databases">
        <authorList>
            <person name="Hellsten U."/>
            <person name="Grimwood J."/>
            <person name="Chapman J.A."/>
            <person name="Shapiro H."/>
            <person name="Aerts A."/>
            <person name="Otillar R.P."/>
            <person name="Terry A.Y."/>
            <person name="Boore J.L."/>
            <person name="Simakov O."/>
            <person name="Marletaz F."/>
            <person name="Cho S.-J."/>
            <person name="Edsinger-Gonzales E."/>
            <person name="Havlak P."/>
            <person name="Kuo D.-H."/>
            <person name="Larsson T."/>
            <person name="Lv J."/>
            <person name="Arendt D."/>
            <person name="Savage R."/>
            <person name="Osoegawa K."/>
            <person name="de Jong P."/>
            <person name="Lindberg D.R."/>
            <person name="Seaver E.C."/>
            <person name="Weisblat D.A."/>
            <person name="Putnam N.H."/>
            <person name="Grigoriev I.V."/>
            <person name="Rokhsar D.S."/>
        </authorList>
    </citation>
    <scope>NUCLEOTIDE SEQUENCE</scope>
    <source>
        <strain evidence="9">I ESC-2004</strain>
    </source>
</reference>
<dbReference type="PROSITE" id="PS50923">
    <property type="entry name" value="SUSHI"/>
    <property type="match status" value="2"/>
</dbReference>
<dbReference type="EMBL" id="AMQN01007607">
    <property type="status" value="NOT_ANNOTATED_CDS"/>
    <property type="molecule type" value="Genomic_DNA"/>
</dbReference>
<feature type="domain" description="Sushi" evidence="6">
    <location>
        <begin position="107"/>
        <end position="169"/>
    </location>
</feature>
<dbReference type="HOGENOM" id="CLU_785825_0_0_1"/>
<dbReference type="Pfam" id="PF00084">
    <property type="entry name" value="Sushi"/>
    <property type="match status" value="1"/>
</dbReference>
<dbReference type="Proteomes" id="UP000014760">
    <property type="component" value="Unassembled WGS sequence"/>
</dbReference>
<dbReference type="STRING" id="283909.R7UJ00"/>
<dbReference type="CDD" id="cd00033">
    <property type="entry name" value="CCP"/>
    <property type="match status" value="1"/>
</dbReference>
<dbReference type="PANTHER" id="PTHR19325:SF575">
    <property type="entry name" value="LOCOMOTION-RELATED PROTEIN HIKARU GENKI"/>
    <property type="match status" value="1"/>
</dbReference>
<dbReference type="Gene3D" id="2.10.70.10">
    <property type="entry name" value="Complement Module, domain 1"/>
    <property type="match status" value="2"/>
</dbReference>
<dbReference type="AlphaFoldDB" id="R7UJ00"/>
<reference evidence="7 9" key="2">
    <citation type="journal article" date="2013" name="Nature">
        <title>Insights into bilaterian evolution from three spiralian genomes.</title>
        <authorList>
            <person name="Simakov O."/>
            <person name="Marletaz F."/>
            <person name="Cho S.J."/>
            <person name="Edsinger-Gonzales E."/>
            <person name="Havlak P."/>
            <person name="Hellsten U."/>
            <person name="Kuo D.H."/>
            <person name="Larsson T."/>
            <person name="Lv J."/>
            <person name="Arendt D."/>
            <person name="Savage R."/>
            <person name="Osoegawa K."/>
            <person name="de Jong P."/>
            <person name="Grimwood J."/>
            <person name="Chapman J.A."/>
            <person name="Shapiro H."/>
            <person name="Aerts A."/>
            <person name="Otillar R.P."/>
            <person name="Terry A.Y."/>
            <person name="Boore J.L."/>
            <person name="Grigoriev I.V."/>
            <person name="Lindberg D.R."/>
            <person name="Seaver E.C."/>
            <person name="Weisblat D.A."/>
            <person name="Putnam N.H."/>
            <person name="Rokhsar D.S."/>
        </authorList>
    </citation>
    <scope>NUCLEOTIDE SEQUENCE</scope>
    <source>
        <strain evidence="7 9">I ESC-2004</strain>
    </source>
</reference>
<feature type="domain" description="Sushi" evidence="6">
    <location>
        <begin position="1"/>
        <end position="41"/>
    </location>
</feature>
<keyword evidence="4" id="KW-0325">Glycoprotein</keyword>
<dbReference type="EMBL" id="KB300985">
    <property type="protein sequence ID" value="ELU06043.1"/>
    <property type="molecule type" value="Genomic_DNA"/>
</dbReference>
<dbReference type="EMBL" id="AMQN01007606">
    <property type="status" value="NOT_ANNOTATED_CDS"/>
    <property type="molecule type" value="Genomic_DNA"/>
</dbReference>
<protein>
    <recommendedName>
        <fullName evidence="6">Sushi domain-containing protein</fullName>
    </recommendedName>
</protein>
<keyword evidence="2" id="KW-0677">Repeat</keyword>
<evidence type="ECO:0000313" key="9">
    <source>
        <dbReference type="Proteomes" id="UP000014760"/>
    </source>
</evidence>
<dbReference type="InterPro" id="IPR000436">
    <property type="entry name" value="Sushi_SCR_CCP_dom"/>
</dbReference>
<keyword evidence="3 5" id="KW-1015">Disulfide bond</keyword>